<dbReference type="PANTHER" id="PTHR37466:SF1">
    <property type="entry name" value="SLR1628 PROTEIN"/>
    <property type="match status" value="1"/>
</dbReference>
<comment type="caution">
    <text evidence="1">The sequence shown here is derived from an EMBL/GenBank/DDBJ whole genome shotgun (WGS) entry which is preliminary data.</text>
</comment>
<dbReference type="Pfam" id="PF09996">
    <property type="entry name" value="DUF2237"/>
    <property type="match status" value="1"/>
</dbReference>
<evidence type="ECO:0008006" key="3">
    <source>
        <dbReference type="Google" id="ProtNLM"/>
    </source>
</evidence>
<reference evidence="1 2" key="1">
    <citation type="journal article" date="2018" name="Genome Announc.">
        <title>Draft Genome Sequence of "Candidatus Phycosocius bacilliformis," an Alphaproteobacterial Ectosymbiont of the Hydrocarbon-Producing Green Alga Botryococcus braunii.</title>
        <authorList>
            <person name="Tanabe Y."/>
            <person name="Yamaguchi H."/>
            <person name="Watanabe M.M."/>
        </authorList>
    </citation>
    <scope>NUCLEOTIDE SEQUENCE [LARGE SCALE GENOMIC DNA]</scope>
    <source>
        <strain evidence="1 2">BOTRYCO-2</strain>
    </source>
</reference>
<protein>
    <recommendedName>
        <fullName evidence="3">DUF2237 domain-containing protein</fullName>
    </recommendedName>
</protein>
<dbReference type="InterPro" id="IPR018714">
    <property type="entry name" value="DUF2237"/>
</dbReference>
<dbReference type="EMBL" id="BFBR01000003">
    <property type="protein sequence ID" value="GBF57559.1"/>
    <property type="molecule type" value="Genomic_DNA"/>
</dbReference>
<dbReference type="PANTHER" id="PTHR37466">
    <property type="entry name" value="SLR1628 PROTEIN"/>
    <property type="match status" value="1"/>
</dbReference>
<dbReference type="Gene3D" id="3.30.56.110">
    <property type="entry name" value="Protein of unknown function DUF2237"/>
    <property type="match status" value="1"/>
</dbReference>
<dbReference type="Proteomes" id="UP000245086">
    <property type="component" value="Unassembled WGS sequence"/>
</dbReference>
<accession>A0A2P2E918</accession>
<dbReference type="AlphaFoldDB" id="A0A2P2E918"/>
<gene>
    <name evidence="1" type="ORF">PbB2_01226</name>
</gene>
<name>A0A2P2E918_9PROT</name>
<dbReference type="RefSeq" id="WP_108984437.1">
    <property type="nucleotide sequence ID" value="NZ_BFBR01000003.1"/>
</dbReference>
<evidence type="ECO:0000313" key="2">
    <source>
        <dbReference type="Proteomes" id="UP000245086"/>
    </source>
</evidence>
<organism evidence="1 2">
    <name type="scientific">Candidatus Phycosocius bacilliformis</name>
    <dbReference type="NCBI Taxonomy" id="1445552"/>
    <lineage>
        <taxon>Bacteria</taxon>
        <taxon>Pseudomonadati</taxon>
        <taxon>Pseudomonadota</taxon>
        <taxon>Alphaproteobacteria</taxon>
        <taxon>Caulobacterales</taxon>
        <taxon>Caulobacterales incertae sedis</taxon>
        <taxon>Candidatus Phycosocius</taxon>
    </lineage>
</organism>
<keyword evidence="2" id="KW-1185">Reference proteome</keyword>
<proteinExistence type="predicted"/>
<dbReference type="OrthoDB" id="9792525at2"/>
<evidence type="ECO:0000313" key="1">
    <source>
        <dbReference type="EMBL" id="GBF57559.1"/>
    </source>
</evidence>
<sequence length="129" mass="14224">MRRYDPLARNVLGGPLETCSLNPLTGWFRNGCCETEGLDHGTHVVCAIMTEAFLAHQLDVGNDLVTPRPEYRFAGLKPGDRWCVCLSRWKQALDAGCAPPVHLEATHEEALVVVPLDILKTYAVIAKDP</sequence>